<evidence type="ECO:0000313" key="2">
    <source>
        <dbReference type="EMBL" id="MDT0270299.1"/>
    </source>
</evidence>
<comment type="caution">
    <text evidence="2">The sequence shown here is derived from an EMBL/GenBank/DDBJ whole genome shotgun (WGS) entry which is preliminary data.</text>
</comment>
<evidence type="ECO:0000259" key="1">
    <source>
        <dbReference type="Pfam" id="PF13546"/>
    </source>
</evidence>
<dbReference type="Pfam" id="PF13546">
    <property type="entry name" value="DDE_5"/>
    <property type="match status" value="1"/>
</dbReference>
<proteinExistence type="predicted"/>
<dbReference type="PANTHER" id="PTHR33627:SF1">
    <property type="entry name" value="TRANSPOSASE"/>
    <property type="match status" value="1"/>
</dbReference>
<accession>A0ABU2JZA4</accession>
<sequence>MLANDVVPMFTRDPIASYASEIFSAIPRVDQRRWAEVYLRGLLSVKGKKSVKRIAESILAMPAHQSLQQFINQSPWRWAPVRAMLARHVQSVAPPQAWVLGRVVIPKRGDRSVGVERQFLPEAGRMMNCQVGLSVSLVTATSSVPVNWRILLPKAWDGTLTRQTARIPDHVESRPEWLEGAAMVQEMADRWGLTRVPVVANVRHLRQTNELVTRLASGGLPFVLEVGDSLRVLGDTHPSPALRSRPTLARRSVGPSLETVLTARDYLHTLTGNRHQRNHSLAPVSSAVRRSFVRSSLVKIPGSNGSAAHPIRLLTEISPEGEAVRFWVTNLKEHRIDELMALARLESRSREDMHNLELNFGLRDFEGRSFRGWHHHMTMVSAAYIFARLGRDAHDDCPSCTSRVS</sequence>
<dbReference type="InterPro" id="IPR038721">
    <property type="entry name" value="IS701-like_DDE_dom"/>
</dbReference>
<keyword evidence="3" id="KW-1185">Reference proteome</keyword>
<dbReference type="InterPro" id="IPR039365">
    <property type="entry name" value="IS701-like"/>
</dbReference>
<gene>
    <name evidence="2" type="ORF">RM844_28910</name>
</gene>
<dbReference type="EMBL" id="JAVREO010000025">
    <property type="protein sequence ID" value="MDT0270299.1"/>
    <property type="molecule type" value="Genomic_DNA"/>
</dbReference>
<organism evidence="2 3">
    <name type="scientific">Streptomyces chisholmiae</name>
    <dbReference type="NCBI Taxonomy" id="3075540"/>
    <lineage>
        <taxon>Bacteria</taxon>
        <taxon>Bacillati</taxon>
        <taxon>Actinomycetota</taxon>
        <taxon>Actinomycetes</taxon>
        <taxon>Kitasatosporales</taxon>
        <taxon>Streptomycetaceae</taxon>
        <taxon>Streptomyces</taxon>
    </lineage>
</organism>
<dbReference type="PANTHER" id="PTHR33627">
    <property type="entry name" value="TRANSPOSASE"/>
    <property type="match status" value="1"/>
</dbReference>
<dbReference type="Proteomes" id="UP001183410">
    <property type="component" value="Unassembled WGS sequence"/>
</dbReference>
<evidence type="ECO:0000313" key="3">
    <source>
        <dbReference type="Proteomes" id="UP001183410"/>
    </source>
</evidence>
<dbReference type="RefSeq" id="WP_311670368.1">
    <property type="nucleotide sequence ID" value="NZ_JAVREO010000025.1"/>
</dbReference>
<name>A0ABU2JZA4_9ACTN</name>
<reference evidence="3" key="1">
    <citation type="submission" date="2023-07" db="EMBL/GenBank/DDBJ databases">
        <title>30 novel species of actinomycetes from the DSMZ collection.</title>
        <authorList>
            <person name="Nouioui I."/>
        </authorList>
    </citation>
    <scope>NUCLEOTIDE SEQUENCE [LARGE SCALE GENOMIC DNA]</scope>
    <source>
        <strain evidence="3">DSM 44915</strain>
    </source>
</reference>
<feature type="domain" description="Transposase IS701-like DDE" evidence="1">
    <location>
        <begin position="23"/>
        <end position="256"/>
    </location>
</feature>
<protein>
    <submittedName>
        <fullName evidence="2">Transposase</fullName>
    </submittedName>
</protein>